<name>R0JI29_ANAPL</name>
<dbReference type="EMBL" id="KB743855">
    <property type="protein sequence ID" value="EOA96870.1"/>
    <property type="molecule type" value="Genomic_DNA"/>
</dbReference>
<dbReference type="Proteomes" id="UP000296049">
    <property type="component" value="Unassembled WGS sequence"/>
</dbReference>
<protein>
    <submittedName>
        <fullName evidence="1">Uncharacterized protein</fullName>
    </submittedName>
</protein>
<keyword evidence="2" id="KW-1185">Reference proteome</keyword>
<gene>
    <name evidence="1" type="ORF">Anapl_12316</name>
</gene>
<reference evidence="2" key="1">
    <citation type="journal article" date="2013" name="Nat. Genet.">
        <title>The duck genome and transcriptome provide insight into an avian influenza virus reservoir species.</title>
        <authorList>
            <person name="Huang Y."/>
            <person name="Li Y."/>
            <person name="Burt D.W."/>
            <person name="Chen H."/>
            <person name="Zhang Y."/>
            <person name="Qian W."/>
            <person name="Kim H."/>
            <person name="Gan S."/>
            <person name="Zhao Y."/>
            <person name="Li J."/>
            <person name="Yi K."/>
            <person name="Feng H."/>
            <person name="Zhu P."/>
            <person name="Li B."/>
            <person name="Liu Q."/>
            <person name="Fairley S."/>
            <person name="Magor K.E."/>
            <person name="Du Z."/>
            <person name="Hu X."/>
            <person name="Goodman L."/>
            <person name="Tafer H."/>
            <person name="Vignal A."/>
            <person name="Lee T."/>
            <person name="Kim K.W."/>
            <person name="Sheng Z."/>
            <person name="An Y."/>
            <person name="Searle S."/>
            <person name="Herrero J."/>
            <person name="Groenen M.A."/>
            <person name="Crooijmans R.P."/>
            <person name="Faraut T."/>
            <person name="Cai Q."/>
            <person name="Webster R.G."/>
            <person name="Aldridge J.R."/>
            <person name="Warren W.C."/>
            <person name="Bartschat S."/>
            <person name="Kehr S."/>
            <person name="Marz M."/>
            <person name="Stadler P.F."/>
            <person name="Smith J."/>
            <person name="Kraus R.H."/>
            <person name="Zhao Y."/>
            <person name="Ren L."/>
            <person name="Fei J."/>
            <person name="Morisson M."/>
            <person name="Kaiser P."/>
            <person name="Griffin D.K."/>
            <person name="Rao M."/>
            <person name="Pitel F."/>
            <person name="Wang J."/>
            <person name="Li N."/>
        </authorList>
    </citation>
    <scope>NUCLEOTIDE SEQUENCE [LARGE SCALE GENOMIC DNA]</scope>
</reference>
<sequence>MLLPTSKPKPKFPPVCRAQEASGAHLALPQNRESHWGHGSPRQPLTQEGIFKAPCPCHAAAPGLFPAELRAPPALCWSPEHRQERAKCWGFSAPGNSSYPLATDTHLVGARQLCESAACFQQNHRTLPFPGRILEPQLQLQGFNESSSALRPADLHTLPKSWQHVKAPGTSGRPAEQQRAGERASITACLDVEALPAASSQNVKSRGLYQGFSFKSKAERSGSKAFLFPPAREQAESPGQGPGQRDPCLCHPQIPRDTLSLGEQPCFQDGSVGSVLLLAIGHIQKANANRPWLVSGW</sequence>
<proteinExistence type="predicted"/>
<organism evidence="1 2">
    <name type="scientific">Anas platyrhynchos</name>
    <name type="common">Mallard</name>
    <name type="synonym">Anas boschas</name>
    <dbReference type="NCBI Taxonomy" id="8839"/>
    <lineage>
        <taxon>Eukaryota</taxon>
        <taxon>Metazoa</taxon>
        <taxon>Chordata</taxon>
        <taxon>Craniata</taxon>
        <taxon>Vertebrata</taxon>
        <taxon>Euteleostomi</taxon>
        <taxon>Archelosauria</taxon>
        <taxon>Archosauria</taxon>
        <taxon>Dinosauria</taxon>
        <taxon>Saurischia</taxon>
        <taxon>Theropoda</taxon>
        <taxon>Coelurosauria</taxon>
        <taxon>Aves</taxon>
        <taxon>Neognathae</taxon>
        <taxon>Galloanserae</taxon>
        <taxon>Anseriformes</taxon>
        <taxon>Anatidae</taxon>
        <taxon>Anatinae</taxon>
        <taxon>Anas</taxon>
    </lineage>
</organism>
<dbReference type="AlphaFoldDB" id="R0JI29"/>
<evidence type="ECO:0000313" key="2">
    <source>
        <dbReference type="Proteomes" id="UP000296049"/>
    </source>
</evidence>
<accession>R0JI29</accession>
<evidence type="ECO:0000313" key="1">
    <source>
        <dbReference type="EMBL" id="EOA96870.1"/>
    </source>
</evidence>